<keyword evidence="2" id="KW-1185">Reference proteome</keyword>
<evidence type="ECO:0000313" key="1">
    <source>
        <dbReference type="EMBL" id="EMI22712.1"/>
    </source>
</evidence>
<organism evidence="1 2">
    <name type="scientific">Rhodopirellula maiorica SM1</name>
    <dbReference type="NCBI Taxonomy" id="1265738"/>
    <lineage>
        <taxon>Bacteria</taxon>
        <taxon>Pseudomonadati</taxon>
        <taxon>Planctomycetota</taxon>
        <taxon>Planctomycetia</taxon>
        <taxon>Pirellulales</taxon>
        <taxon>Pirellulaceae</taxon>
        <taxon>Novipirellula</taxon>
    </lineage>
</organism>
<name>M5S4Z4_9BACT</name>
<evidence type="ECO:0000313" key="2">
    <source>
        <dbReference type="Proteomes" id="UP000011991"/>
    </source>
</evidence>
<dbReference type="PATRIC" id="fig|1265738.3.peg.363"/>
<comment type="caution">
    <text evidence="1">The sequence shown here is derived from an EMBL/GenBank/DDBJ whole genome shotgun (WGS) entry which is preliminary data.</text>
</comment>
<dbReference type="AlphaFoldDB" id="M5S4Z4"/>
<dbReference type="Proteomes" id="UP000011991">
    <property type="component" value="Unassembled WGS sequence"/>
</dbReference>
<gene>
    <name evidence="1" type="ORF">RMSM_00359</name>
</gene>
<dbReference type="EMBL" id="ANOG01000049">
    <property type="protein sequence ID" value="EMI22712.1"/>
    <property type="molecule type" value="Genomic_DNA"/>
</dbReference>
<sequence length="63" mass="7119">MDSPMSVWPSASLVTAGPKFRVPKLRRVTLPMSSYTPDTQPLFQIIARATSSILDRARNFRVR</sequence>
<accession>M5S4Z4</accession>
<reference evidence="1 2" key="1">
    <citation type="journal article" date="2013" name="Mar. Genomics">
        <title>Expression of sulfatases in Rhodopirellula baltica and the diversity of sulfatases in the genus Rhodopirellula.</title>
        <authorList>
            <person name="Wegner C.E."/>
            <person name="Richter-Heitmann T."/>
            <person name="Klindworth A."/>
            <person name="Klockow C."/>
            <person name="Richter M."/>
            <person name="Achstetter T."/>
            <person name="Glockner F.O."/>
            <person name="Harder J."/>
        </authorList>
    </citation>
    <scope>NUCLEOTIDE SEQUENCE [LARGE SCALE GENOMIC DNA]</scope>
    <source>
        <strain evidence="1 2">SM1</strain>
    </source>
</reference>
<protein>
    <submittedName>
        <fullName evidence="1">Uncharacterized protein</fullName>
    </submittedName>
</protein>
<proteinExistence type="predicted"/>